<dbReference type="Proteomes" id="UP001066276">
    <property type="component" value="Chromosome 4_1"/>
</dbReference>
<organism evidence="1 2">
    <name type="scientific">Pleurodeles waltl</name>
    <name type="common">Iberian ribbed newt</name>
    <dbReference type="NCBI Taxonomy" id="8319"/>
    <lineage>
        <taxon>Eukaryota</taxon>
        <taxon>Metazoa</taxon>
        <taxon>Chordata</taxon>
        <taxon>Craniata</taxon>
        <taxon>Vertebrata</taxon>
        <taxon>Euteleostomi</taxon>
        <taxon>Amphibia</taxon>
        <taxon>Batrachia</taxon>
        <taxon>Caudata</taxon>
        <taxon>Salamandroidea</taxon>
        <taxon>Salamandridae</taxon>
        <taxon>Pleurodelinae</taxon>
        <taxon>Pleurodeles</taxon>
    </lineage>
</organism>
<keyword evidence="2" id="KW-1185">Reference proteome</keyword>
<reference evidence="1" key="1">
    <citation type="journal article" date="2022" name="bioRxiv">
        <title>Sequencing and chromosome-scale assembly of the giantPleurodeles waltlgenome.</title>
        <authorList>
            <person name="Brown T."/>
            <person name="Elewa A."/>
            <person name="Iarovenko S."/>
            <person name="Subramanian E."/>
            <person name="Araus A.J."/>
            <person name="Petzold A."/>
            <person name="Susuki M."/>
            <person name="Suzuki K.-i.T."/>
            <person name="Hayashi T."/>
            <person name="Toyoda A."/>
            <person name="Oliveira C."/>
            <person name="Osipova E."/>
            <person name="Leigh N.D."/>
            <person name="Simon A."/>
            <person name="Yun M.H."/>
        </authorList>
    </citation>
    <scope>NUCLEOTIDE SEQUENCE</scope>
    <source>
        <strain evidence="1">20211129_DDA</strain>
        <tissue evidence="1">Liver</tissue>
    </source>
</reference>
<evidence type="ECO:0000313" key="2">
    <source>
        <dbReference type="Proteomes" id="UP001066276"/>
    </source>
</evidence>
<protein>
    <submittedName>
        <fullName evidence="1">Uncharacterized protein</fullName>
    </submittedName>
</protein>
<dbReference type="EMBL" id="JANPWB010000007">
    <property type="protein sequence ID" value="KAJ1171162.1"/>
    <property type="molecule type" value="Genomic_DNA"/>
</dbReference>
<sequence>MSDIRLPKRLFYGELEEGKCTQGGQKKLFKDTLKVSVKSFGIDPDSWEILAQTTQRGEAVSAKVLPPMSKAGLQMRRRSVSCENS</sequence>
<name>A0AAV7T429_PLEWA</name>
<comment type="caution">
    <text evidence="1">The sequence shown here is derived from an EMBL/GenBank/DDBJ whole genome shotgun (WGS) entry which is preliminary data.</text>
</comment>
<accession>A0AAV7T429</accession>
<proteinExistence type="predicted"/>
<evidence type="ECO:0000313" key="1">
    <source>
        <dbReference type="EMBL" id="KAJ1171162.1"/>
    </source>
</evidence>
<gene>
    <name evidence="1" type="ORF">NDU88_003033</name>
</gene>
<dbReference type="AlphaFoldDB" id="A0AAV7T429"/>